<feature type="domain" description="TFIIS-type" evidence="4">
    <location>
        <begin position="36"/>
        <end position="65"/>
    </location>
</feature>
<keyword evidence="2" id="KW-0863">Zinc-finger</keyword>
<accession>A0A8X6NH89</accession>
<dbReference type="InterPro" id="IPR001222">
    <property type="entry name" value="Znf_TFIIS"/>
</dbReference>
<keyword evidence="3" id="KW-0862">Zinc</keyword>
<evidence type="ECO:0000256" key="2">
    <source>
        <dbReference type="ARBA" id="ARBA00022771"/>
    </source>
</evidence>
<sequence>MAENEMQWEPSAPLFTEEECQEWEKRIKASTQKACCSAPDIYSPLHQVRALDEPPSLFKCCKNCGAFQNK</sequence>
<dbReference type="GO" id="GO:0003676">
    <property type="term" value="F:nucleic acid binding"/>
    <property type="evidence" value="ECO:0007669"/>
    <property type="project" value="InterPro"/>
</dbReference>
<evidence type="ECO:0000256" key="1">
    <source>
        <dbReference type="ARBA" id="ARBA00022723"/>
    </source>
</evidence>
<dbReference type="EMBL" id="BMAW01009582">
    <property type="protein sequence ID" value="GFT14707.1"/>
    <property type="molecule type" value="Genomic_DNA"/>
</dbReference>
<keyword evidence="6" id="KW-1185">Reference proteome</keyword>
<dbReference type="GO" id="GO:0008270">
    <property type="term" value="F:zinc ion binding"/>
    <property type="evidence" value="ECO:0007669"/>
    <property type="project" value="UniProtKB-KW"/>
</dbReference>
<proteinExistence type="predicted"/>
<protein>
    <recommendedName>
        <fullName evidence="4">TFIIS-type domain-containing protein</fullName>
    </recommendedName>
</protein>
<evidence type="ECO:0000256" key="3">
    <source>
        <dbReference type="ARBA" id="ARBA00022833"/>
    </source>
</evidence>
<keyword evidence="1" id="KW-0479">Metal-binding</keyword>
<dbReference type="Proteomes" id="UP000887013">
    <property type="component" value="Unassembled WGS sequence"/>
</dbReference>
<dbReference type="SUPFAM" id="SSF57783">
    <property type="entry name" value="Zinc beta-ribbon"/>
    <property type="match status" value="1"/>
</dbReference>
<dbReference type="AlphaFoldDB" id="A0A8X6NH89"/>
<dbReference type="GO" id="GO:0006351">
    <property type="term" value="P:DNA-templated transcription"/>
    <property type="evidence" value="ECO:0007669"/>
    <property type="project" value="InterPro"/>
</dbReference>
<dbReference type="Pfam" id="PF01096">
    <property type="entry name" value="Zn_ribbon_TFIIS"/>
    <property type="match status" value="1"/>
</dbReference>
<gene>
    <name evidence="5" type="ORF">NPIL_137151</name>
</gene>
<evidence type="ECO:0000259" key="4">
    <source>
        <dbReference type="Pfam" id="PF01096"/>
    </source>
</evidence>
<evidence type="ECO:0000313" key="5">
    <source>
        <dbReference type="EMBL" id="GFT14707.1"/>
    </source>
</evidence>
<reference evidence="5" key="1">
    <citation type="submission" date="2020-08" db="EMBL/GenBank/DDBJ databases">
        <title>Multicomponent nature underlies the extraordinary mechanical properties of spider dragline silk.</title>
        <authorList>
            <person name="Kono N."/>
            <person name="Nakamura H."/>
            <person name="Mori M."/>
            <person name="Yoshida Y."/>
            <person name="Ohtoshi R."/>
            <person name="Malay A.D."/>
            <person name="Moran D.A.P."/>
            <person name="Tomita M."/>
            <person name="Numata K."/>
            <person name="Arakawa K."/>
        </authorList>
    </citation>
    <scope>NUCLEOTIDE SEQUENCE</scope>
</reference>
<organism evidence="5 6">
    <name type="scientific">Nephila pilipes</name>
    <name type="common">Giant wood spider</name>
    <name type="synonym">Nephila maculata</name>
    <dbReference type="NCBI Taxonomy" id="299642"/>
    <lineage>
        <taxon>Eukaryota</taxon>
        <taxon>Metazoa</taxon>
        <taxon>Ecdysozoa</taxon>
        <taxon>Arthropoda</taxon>
        <taxon>Chelicerata</taxon>
        <taxon>Arachnida</taxon>
        <taxon>Araneae</taxon>
        <taxon>Araneomorphae</taxon>
        <taxon>Entelegynae</taxon>
        <taxon>Araneoidea</taxon>
        <taxon>Nephilidae</taxon>
        <taxon>Nephila</taxon>
    </lineage>
</organism>
<name>A0A8X6NH89_NEPPI</name>
<evidence type="ECO:0000313" key="6">
    <source>
        <dbReference type="Proteomes" id="UP000887013"/>
    </source>
</evidence>
<comment type="caution">
    <text evidence="5">The sequence shown here is derived from an EMBL/GenBank/DDBJ whole genome shotgun (WGS) entry which is preliminary data.</text>
</comment>